<dbReference type="PATRIC" id="fig|1196324.3.peg.1830"/>
<gene>
    <name evidence="1" type="ORF">A374_08954</name>
</gene>
<evidence type="ECO:0000313" key="1">
    <source>
        <dbReference type="EMBL" id="EIT85952.1"/>
    </source>
</evidence>
<reference evidence="1 2" key="1">
    <citation type="journal article" date="2012" name="J. Bacteriol.">
        <title>Genome of Bacillus macauensis ZFHKF-1, a Long-Chain-Forming Bacterium.</title>
        <authorList>
            <person name="Cai L."/>
            <person name="Zhang T."/>
        </authorList>
    </citation>
    <scope>NUCLEOTIDE SEQUENCE [LARGE SCALE GENOMIC DNA]</scope>
    <source>
        <strain evidence="1 2">ZFHKF-1</strain>
    </source>
</reference>
<proteinExistence type="predicted"/>
<dbReference type="EMBL" id="AKKV01000024">
    <property type="protein sequence ID" value="EIT85952.1"/>
    <property type="molecule type" value="Genomic_DNA"/>
</dbReference>
<name>I8AJL7_9BACL</name>
<evidence type="ECO:0000313" key="2">
    <source>
        <dbReference type="Proteomes" id="UP000004080"/>
    </source>
</evidence>
<accession>I8AJL7</accession>
<protein>
    <submittedName>
        <fullName evidence="1">Uncharacterized protein</fullName>
    </submittedName>
</protein>
<organism evidence="1 2">
    <name type="scientific">Fictibacillus macauensis ZFHKF-1</name>
    <dbReference type="NCBI Taxonomy" id="1196324"/>
    <lineage>
        <taxon>Bacteria</taxon>
        <taxon>Bacillati</taxon>
        <taxon>Bacillota</taxon>
        <taxon>Bacilli</taxon>
        <taxon>Bacillales</taxon>
        <taxon>Fictibacillaceae</taxon>
        <taxon>Fictibacillus</taxon>
    </lineage>
</organism>
<keyword evidence="2" id="KW-1185">Reference proteome</keyword>
<dbReference type="Proteomes" id="UP000004080">
    <property type="component" value="Unassembled WGS sequence"/>
</dbReference>
<dbReference type="AlphaFoldDB" id="I8AJL7"/>
<comment type="caution">
    <text evidence="1">The sequence shown here is derived from an EMBL/GenBank/DDBJ whole genome shotgun (WGS) entry which is preliminary data.</text>
</comment>
<dbReference type="STRING" id="1196324.A374_08954"/>
<dbReference type="OrthoDB" id="2928188at2"/>
<sequence length="71" mass="8261">MREEVENQTVEPNGYGIKDPQEEEELYYCAGCGGEIYKNEEIWRVRNDVMHRSGECAELFIQDIAYAELAK</sequence>
<dbReference type="RefSeq" id="WP_007201884.1">
    <property type="nucleotide sequence ID" value="NZ_AKKV01000024.1"/>
</dbReference>